<sequence>MSFLEFKNKFINNVINQNSNINIQNLKNSLNKIPLILKNMEGNRLIMIRDLICDETIGFNYISEDISCKYDFFGNELIVGIISPDWSKGWKNISSNKYISEIISDYMYFLNQYVYRSYFINIIGALALVYGKSSSFFGQSMFRYSHYNIDKDYKKFTDTINRKHNNLNTNYRMFVYIMSKINALDPYVNRAIFYYSKSLGLITNLFEEEAIICLDNCIDIIIQFIKIREKLPTKKRKDMHRFLKEVLYINDLNIKYLDYMYDLRCDFGAHPAKSLWWDFNEIHMNNYEDIVYNVRLILIKFIEYEYSNRIVLKKPISWYEWFMDNCDLIYDFI</sequence>
<accession>A0A379DBX5</accession>
<proteinExistence type="predicted"/>
<name>A0A379DBX5_9FIRM</name>
<evidence type="ECO:0000313" key="1">
    <source>
        <dbReference type="EMBL" id="SUB75369.1"/>
    </source>
</evidence>
<organism evidence="1 2">
    <name type="scientific">Peptoniphilus indolicus</name>
    <dbReference type="NCBI Taxonomy" id="33030"/>
    <lineage>
        <taxon>Bacteria</taxon>
        <taxon>Bacillati</taxon>
        <taxon>Bacillota</taxon>
        <taxon>Tissierellia</taxon>
        <taxon>Tissierellales</taxon>
        <taxon>Peptoniphilaceae</taxon>
        <taxon>Peptoniphilus</taxon>
    </lineage>
</organism>
<dbReference type="AlphaFoldDB" id="A0A379DBX5"/>
<gene>
    <name evidence="1" type="ORF">NCTC11088_01162</name>
</gene>
<reference evidence="1 2" key="1">
    <citation type="submission" date="2018-06" db="EMBL/GenBank/DDBJ databases">
        <authorList>
            <consortium name="Pathogen Informatics"/>
            <person name="Doyle S."/>
        </authorList>
    </citation>
    <scope>NUCLEOTIDE SEQUENCE [LARGE SCALE GENOMIC DNA]</scope>
    <source>
        <strain evidence="1 2">NCTC11088</strain>
    </source>
</reference>
<protein>
    <submittedName>
        <fullName evidence="1">Uncharacterized protein</fullName>
    </submittedName>
</protein>
<dbReference type="EMBL" id="UGTH01000001">
    <property type="protein sequence ID" value="SUB75369.1"/>
    <property type="molecule type" value="Genomic_DNA"/>
</dbReference>
<dbReference type="Proteomes" id="UP000254777">
    <property type="component" value="Unassembled WGS sequence"/>
</dbReference>
<evidence type="ECO:0000313" key="2">
    <source>
        <dbReference type="Proteomes" id="UP000254777"/>
    </source>
</evidence>